<comment type="subcellular location">
    <subcellularLocation>
        <location evidence="1">Endoplasmic reticulum membrane</location>
        <topology evidence="1">Multi-pass membrane protein</topology>
    </subcellularLocation>
</comment>
<feature type="region of interest" description="Disordered" evidence="9">
    <location>
        <begin position="675"/>
        <end position="752"/>
    </location>
</feature>
<dbReference type="PRINTS" id="PR00625">
    <property type="entry name" value="JDOMAIN"/>
</dbReference>
<dbReference type="FunFam" id="1.10.287.110:FF:000038">
    <property type="entry name" value="DnaJ protein ERDJ2A"/>
    <property type="match status" value="1"/>
</dbReference>
<name>A0A250X0H8_9CHLO</name>
<keyword evidence="5" id="KW-0653">Protein transport</keyword>
<dbReference type="Proteomes" id="UP000232323">
    <property type="component" value="Unassembled WGS sequence"/>
</dbReference>
<dbReference type="Gene3D" id="1.10.150.20">
    <property type="entry name" value="5' to 3' exonuclease, C-terminal subdomain"/>
    <property type="match status" value="1"/>
</dbReference>
<dbReference type="Gene3D" id="1.10.287.110">
    <property type="entry name" value="DnaJ domain"/>
    <property type="match status" value="1"/>
</dbReference>
<evidence type="ECO:0000259" key="11">
    <source>
        <dbReference type="PROSITE" id="PS50076"/>
    </source>
</evidence>
<dbReference type="PANTHER" id="PTHR24075:SF0">
    <property type="entry name" value="TRANSLOCATION PROTEIN SEC63 HOMOLOG"/>
    <property type="match status" value="1"/>
</dbReference>
<dbReference type="OrthoDB" id="1734229at2759"/>
<feature type="region of interest" description="Disordered" evidence="9">
    <location>
        <begin position="552"/>
        <end position="576"/>
    </location>
</feature>
<dbReference type="Pfam" id="PF00226">
    <property type="entry name" value="DnaJ"/>
    <property type="match status" value="1"/>
</dbReference>
<dbReference type="SUPFAM" id="SSF81296">
    <property type="entry name" value="E set domains"/>
    <property type="match status" value="1"/>
</dbReference>
<evidence type="ECO:0000256" key="1">
    <source>
        <dbReference type="ARBA" id="ARBA00004477"/>
    </source>
</evidence>
<dbReference type="GO" id="GO:0006614">
    <property type="term" value="P:SRP-dependent cotranslational protein targeting to membrane"/>
    <property type="evidence" value="ECO:0007669"/>
    <property type="project" value="TreeGrafter"/>
</dbReference>
<keyword evidence="2" id="KW-0813">Transport</keyword>
<dbReference type="GO" id="GO:0031207">
    <property type="term" value="C:Sec62/Sec63 complex"/>
    <property type="evidence" value="ECO:0007669"/>
    <property type="project" value="TreeGrafter"/>
</dbReference>
<keyword evidence="6 10" id="KW-1133">Transmembrane helix</keyword>
<evidence type="ECO:0000256" key="6">
    <source>
        <dbReference type="ARBA" id="ARBA00022989"/>
    </source>
</evidence>
<dbReference type="EMBL" id="BEGY01000018">
    <property type="protein sequence ID" value="GAX76583.1"/>
    <property type="molecule type" value="Genomic_DNA"/>
</dbReference>
<evidence type="ECO:0000313" key="12">
    <source>
        <dbReference type="EMBL" id="GAX76583.1"/>
    </source>
</evidence>
<evidence type="ECO:0000256" key="9">
    <source>
        <dbReference type="SAM" id="MobiDB-lite"/>
    </source>
</evidence>
<accession>A0A250X0H8</accession>
<keyword evidence="7 10" id="KW-0472">Membrane</keyword>
<keyword evidence="4" id="KW-0256">Endoplasmic reticulum</keyword>
<dbReference type="InterPro" id="IPR036869">
    <property type="entry name" value="J_dom_sf"/>
</dbReference>
<feature type="transmembrane region" description="Helical" evidence="10">
    <location>
        <begin position="12"/>
        <end position="32"/>
    </location>
</feature>
<proteinExistence type="predicted"/>
<dbReference type="SMART" id="SM00271">
    <property type="entry name" value="DnaJ"/>
    <property type="match status" value="1"/>
</dbReference>
<dbReference type="SUPFAM" id="SSF158702">
    <property type="entry name" value="Sec63 N-terminal domain-like"/>
    <property type="match status" value="1"/>
</dbReference>
<dbReference type="PANTHER" id="PTHR24075">
    <property type="entry name" value="SEC63 DOMAIN-CONTAINING"/>
    <property type="match status" value="1"/>
</dbReference>
<organism evidence="12 13">
    <name type="scientific">Chlamydomonas eustigma</name>
    <dbReference type="NCBI Taxonomy" id="1157962"/>
    <lineage>
        <taxon>Eukaryota</taxon>
        <taxon>Viridiplantae</taxon>
        <taxon>Chlorophyta</taxon>
        <taxon>core chlorophytes</taxon>
        <taxon>Chlorophyceae</taxon>
        <taxon>CS clade</taxon>
        <taxon>Chlamydomonadales</taxon>
        <taxon>Chlamydomonadaceae</taxon>
        <taxon>Chlamydomonas</taxon>
    </lineage>
</organism>
<dbReference type="AlphaFoldDB" id="A0A250X0H8"/>
<dbReference type="PROSITE" id="PS50076">
    <property type="entry name" value="DNAJ_2"/>
    <property type="match status" value="1"/>
</dbReference>
<evidence type="ECO:0000256" key="4">
    <source>
        <dbReference type="ARBA" id="ARBA00022824"/>
    </source>
</evidence>
<dbReference type="Gene3D" id="1.10.3380.10">
    <property type="entry name" value="Sec63 N-terminal domain-like domain"/>
    <property type="match status" value="1"/>
</dbReference>
<evidence type="ECO:0000256" key="7">
    <source>
        <dbReference type="ARBA" id="ARBA00023136"/>
    </source>
</evidence>
<evidence type="ECO:0000256" key="10">
    <source>
        <dbReference type="SAM" id="Phobius"/>
    </source>
</evidence>
<reference evidence="12 13" key="1">
    <citation type="submission" date="2017-08" db="EMBL/GenBank/DDBJ databases">
        <title>Acidophilic green algal genome provides insights into adaptation to an acidic environment.</title>
        <authorList>
            <person name="Hirooka S."/>
            <person name="Hirose Y."/>
            <person name="Kanesaki Y."/>
            <person name="Higuchi S."/>
            <person name="Fujiwara T."/>
            <person name="Onuma R."/>
            <person name="Era A."/>
            <person name="Ohbayashi R."/>
            <person name="Uzuka A."/>
            <person name="Nozaki H."/>
            <person name="Yoshikawa H."/>
            <person name="Miyagishima S.Y."/>
        </authorList>
    </citation>
    <scope>NUCLEOTIDE SEQUENCE [LARGE SCALE GENOMIC DNA]</scope>
    <source>
        <strain evidence="12 13">NIES-2499</strain>
    </source>
</reference>
<dbReference type="GO" id="GO:0006620">
    <property type="term" value="P:post-translational protein targeting to endoplasmic reticulum membrane"/>
    <property type="evidence" value="ECO:0007669"/>
    <property type="project" value="TreeGrafter"/>
</dbReference>
<gene>
    <name evidence="12" type="ORF">CEUSTIGMA_g4029.t1</name>
</gene>
<dbReference type="InterPro" id="IPR035892">
    <property type="entry name" value="C2_domain_sf"/>
</dbReference>
<keyword evidence="13" id="KW-1185">Reference proteome</keyword>
<keyword evidence="8" id="KW-0143">Chaperone</keyword>
<dbReference type="InterPro" id="IPR004179">
    <property type="entry name" value="Sec63-dom"/>
</dbReference>
<evidence type="ECO:0000256" key="5">
    <source>
        <dbReference type="ARBA" id="ARBA00022927"/>
    </source>
</evidence>
<feature type="domain" description="J" evidence="11">
    <location>
        <begin position="95"/>
        <end position="160"/>
    </location>
</feature>
<dbReference type="SMART" id="SM00973">
    <property type="entry name" value="Sec63"/>
    <property type="match status" value="1"/>
</dbReference>
<feature type="transmembrane region" description="Helical" evidence="10">
    <location>
        <begin position="188"/>
        <end position="210"/>
    </location>
</feature>
<protein>
    <recommendedName>
        <fullName evidence="11">J domain-containing protein</fullName>
    </recommendedName>
</protein>
<dbReference type="CDD" id="cd06257">
    <property type="entry name" value="DnaJ"/>
    <property type="match status" value="1"/>
</dbReference>
<evidence type="ECO:0000256" key="8">
    <source>
        <dbReference type="ARBA" id="ARBA00023186"/>
    </source>
</evidence>
<evidence type="ECO:0000256" key="2">
    <source>
        <dbReference type="ARBA" id="ARBA00022448"/>
    </source>
</evidence>
<dbReference type="GO" id="GO:0008320">
    <property type="term" value="F:protein transmembrane transporter activity"/>
    <property type="evidence" value="ECO:0007669"/>
    <property type="project" value="TreeGrafter"/>
</dbReference>
<keyword evidence="3 10" id="KW-0812">Transmembrane</keyword>
<dbReference type="STRING" id="1157962.A0A250X0H8"/>
<dbReference type="SUPFAM" id="SSF46565">
    <property type="entry name" value="Chaperone J-domain"/>
    <property type="match status" value="1"/>
</dbReference>
<dbReference type="InterPro" id="IPR001623">
    <property type="entry name" value="DnaJ_domain"/>
</dbReference>
<evidence type="ECO:0000313" key="13">
    <source>
        <dbReference type="Proteomes" id="UP000232323"/>
    </source>
</evidence>
<dbReference type="InterPro" id="IPR014756">
    <property type="entry name" value="Ig_E-set"/>
</dbReference>
<dbReference type="Pfam" id="PF02889">
    <property type="entry name" value="Sec63"/>
    <property type="match status" value="1"/>
</dbReference>
<feature type="transmembrane region" description="Helical" evidence="10">
    <location>
        <begin position="66"/>
        <end position="84"/>
    </location>
</feature>
<feature type="compositionally biased region" description="Basic and acidic residues" evidence="9">
    <location>
        <begin position="730"/>
        <end position="742"/>
    </location>
</feature>
<dbReference type="GO" id="GO:0003723">
    <property type="term" value="F:RNA binding"/>
    <property type="evidence" value="ECO:0007669"/>
    <property type="project" value="TreeGrafter"/>
</dbReference>
<evidence type="ECO:0000256" key="3">
    <source>
        <dbReference type="ARBA" id="ARBA00022692"/>
    </source>
</evidence>
<dbReference type="Gene3D" id="2.60.40.150">
    <property type="entry name" value="C2 domain"/>
    <property type="match status" value="1"/>
</dbReference>
<comment type="caution">
    <text evidence="12">The sequence shown here is derived from an EMBL/GenBank/DDBJ whole genome shotgun (WGS) entry which is preliminary data.</text>
</comment>
<feature type="compositionally biased region" description="Acidic residues" evidence="9">
    <location>
        <begin position="698"/>
        <end position="729"/>
    </location>
</feature>
<sequence length="752" mass="83247">MGEHHTGSSSLFGIFILTIYSLVVIPYTISYFCCGDEEAKAQPWSEKSKKKKSSISDSLKRYFTKGNLLILVLWTIWFILLWAVSSSMTDMKPFDPFEILEIERGSTDKEIKRAYRQLSLKYHPDKNPDLKANKYFSEFITKAYEALTDEVSRQNFEKYGHPDGPQAMNIGIALPEWIFPTDKKAAPLVLLGLVGCGILLPLIGVSVYMMNTNKFTGPNQIMQETLAFYFNSKFSIKESQSLVRIPETLVCAMEFLTLKTPGEHIPAIDDLRKVVQRSNTEVKDKPLFMKRKASIVKVHLLLLAYLDREENAIPSVLQPDLKFLLQKAPILLEEMLKIAAVVPRAPHGYGWLTPAIAVVEMMQCMSQALSISIRKPASAKPSELAAAAIMQLPHVDAEVVKKLKRRKVNTLKELSDLSLEERSEALLISGLTASQVEAACTLLEALPTIGVRAKCGVEGEDEILEADPVKCKVRVVLTRLVHTSTDFEPPVSGKVVRACTPLFPHPREENWHFFLTDPATNSVLGYTKASLAEAEAFGFDHPQAMEGWSTATVPASSTHDKDATVANSADDKEEASSKSSVLVTASKFIKQYNAAGKTHKAGAGGELVVGKPFDPEEAGQEVEFMFLAPPKAGKYDLQLVVMSDCYIGCDRTVALRLKVNPLTKAVMELREQKQNKAAAAKWESDDDDDDESKTGEKDDSEDEESEGDDYDSDETGELETGDEGSDIEEDVNKKNDGLKEDLSNAESNVVTE</sequence>